<dbReference type="AlphaFoldDB" id="A0A8J4X982"/>
<feature type="compositionally biased region" description="Polar residues" evidence="1">
    <location>
        <begin position="66"/>
        <end position="78"/>
    </location>
</feature>
<feature type="region of interest" description="Disordered" evidence="1">
    <location>
        <begin position="55"/>
        <end position="78"/>
    </location>
</feature>
<keyword evidence="3" id="KW-1185">Reference proteome</keyword>
<organism evidence="2 3">
    <name type="scientific">Clarias magur</name>
    <name type="common">Asian catfish</name>
    <name type="synonym">Macropteronotus magur</name>
    <dbReference type="NCBI Taxonomy" id="1594786"/>
    <lineage>
        <taxon>Eukaryota</taxon>
        <taxon>Metazoa</taxon>
        <taxon>Chordata</taxon>
        <taxon>Craniata</taxon>
        <taxon>Vertebrata</taxon>
        <taxon>Euteleostomi</taxon>
        <taxon>Actinopterygii</taxon>
        <taxon>Neopterygii</taxon>
        <taxon>Teleostei</taxon>
        <taxon>Ostariophysi</taxon>
        <taxon>Siluriformes</taxon>
        <taxon>Clariidae</taxon>
        <taxon>Clarias</taxon>
    </lineage>
</organism>
<proteinExistence type="predicted"/>
<name>A0A8J4X982_CLAMG</name>
<evidence type="ECO:0000313" key="3">
    <source>
        <dbReference type="Proteomes" id="UP000727407"/>
    </source>
</evidence>
<feature type="compositionally biased region" description="Polar residues" evidence="1">
    <location>
        <begin position="8"/>
        <end position="19"/>
    </location>
</feature>
<accession>A0A8J4X982</accession>
<evidence type="ECO:0000256" key="1">
    <source>
        <dbReference type="SAM" id="MobiDB-lite"/>
    </source>
</evidence>
<reference evidence="2" key="1">
    <citation type="submission" date="2020-07" db="EMBL/GenBank/DDBJ databases">
        <title>Clarias magur genome sequencing, assembly and annotation.</title>
        <authorList>
            <person name="Kushwaha B."/>
            <person name="Kumar R."/>
            <person name="Das P."/>
            <person name="Joshi C.G."/>
            <person name="Kumar D."/>
            <person name="Nagpure N.S."/>
            <person name="Pandey M."/>
            <person name="Agarwal S."/>
            <person name="Srivastava S."/>
            <person name="Singh M."/>
            <person name="Sahoo L."/>
            <person name="Jayasankar P."/>
            <person name="Meher P.K."/>
            <person name="Koringa P.G."/>
            <person name="Iquebal M.A."/>
            <person name="Das S.P."/>
            <person name="Bit A."/>
            <person name="Patnaik S."/>
            <person name="Patel N."/>
            <person name="Shah T.M."/>
            <person name="Hinsu A."/>
            <person name="Jena J.K."/>
        </authorList>
    </citation>
    <scope>NUCLEOTIDE SEQUENCE</scope>
    <source>
        <strain evidence="2">CIFAMagur01</strain>
        <tissue evidence="2">Testis</tissue>
    </source>
</reference>
<feature type="region of interest" description="Disordered" evidence="1">
    <location>
        <begin position="1"/>
        <end position="25"/>
    </location>
</feature>
<sequence>MHARKNNYHASESSQSSRAITAGKQHRTNYGLRVMFARSELTAVVKDKETPLPLPFLIHKADPSPRQASSGGSVWQEE</sequence>
<protein>
    <submittedName>
        <fullName evidence="2">Ribosome biogenesis protein YTM1</fullName>
    </submittedName>
</protein>
<gene>
    <name evidence="2" type="primary">ytm1</name>
    <name evidence="2" type="ORF">DAT39_012306</name>
</gene>
<comment type="caution">
    <text evidence="2">The sequence shown here is derived from an EMBL/GenBank/DDBJ whole genome shotgun (WGS) entry which is preliminary data.</text>
</comment>
<evidence type="ECO:0000313" key="2">
    <source>
        <dbReference type="EMBL" id="KAF5897993.1"/>
    </source>
</evidence>
<dbReference type="EMBL" id="QNUK01000215">
    <property type="protein sequence ID" value="KAF5897993.1"/>
    <property type="molecule type" value="Genomic_DNA"/>
</dbReference>
<dbReference type="Proteomes" id="UP000727407">
    <property type="component" value="Unassembled WGS sequence"/>
</dbReference>